<reference evidence="10" key="1">
    <citation type="submission" date="2016-10" db="EMBL/GenBank/DDBJ databases">
        <authorList>
            <person name="Varghese N."/>
            <person name="Submissions S."/>
        </authorList>
    </citation>
    <scope>NUCLEOTIDE SEQUENCE [LARGE SCALE GENOMIC DNA]</scope>
    <source>
        <strain evidence="10">VPI 5359</strain>
    </source>
</reference>
<dbReference type="InterPro" id="IPR003838">
    <property type="entry name" value="ABC3_permease_C"/>
</dbReference>
<keyword evidence="6" id="KW-0175">Coiled coil</keyword>
<feature type="transmembrane region" description="Helical" evidence="7">
    <location>
        <begin position="20"/>
        <end position="36"/>
    </location>
</feature>
<evidence type="ECO:0000256" key="1">
    <source>
        <dbReference type="ARBA" id="ARBA00004651"/>
    </source>
</evidence>
<sequence>MKALYKDTYKEIWKSKSRFLSIAIIIALGVCFFSGIKATSPSELTTANTYFKNQNLMDIHLVSTWGFTDADVKALEDTAGVSQVTASYSTDVIVDKGEKRPVFKVMAVPGEGQQNQPLLIEGRMPETDSECVVEKSKHSEYTGSNYAIGDTITMPEDQGEGKKLSDTLSHNTYTIVGFVQSPLYVSIERGSTSIGSGDISMYMMVLPQVFKTERFTDAYIKSQQASQELGYSKAYDDAVEALEDSLKEVGDQRLKDNYNQIKNDGTLEINKGKRELAEARQTFENEIAKAQATIADSEAKIADSEAELAKGWEQYRTKMAEGEAALTASKAELESGETKYGQGLAAFEAGREAYDAGMAQYESLKANEKQLADGLTVLENTLEGLKAQLQTLTPGTPEYIQLESQITALNEQQKTLAAQLSEVQKAIETLDAGTAALKQLAASRAQLDAGWAAYNQGVTQLEEGRQSGMATLEAGETALAQGKQQLAQGKAEFETKRAEGEQQLADAQTKIDDAQKQLDDLTLGKWYIFNRNDNPGYTSYGDDAQRIDNLANVFPLFFLLVAVLVSFTTMTRMVEEQRLEIGTLKGLGYSRSQIAFKYVIYAATAAGIGSVIGAIFGVNVLPRLIVSAYSLLYQVPNLIIDIPWGMVIASILGAIAFTVGAAELVTNMELRHAPAQLMRPKAPRVGKRILLERIKFLWNSMGFISKVTARNIFRYKARFLMTVIGIAGCTALILAGFGLQDSIFSIVPRQFEEISIFDGTLGLKEEGTVADKAAFMDRLKKDDNMQDAMLVKVSKMNVEPVGGKYAKGAYVSVPSNPKALGDFVVLRHRQGQAPVSLPETGAVITEKMAGDLGIKTGDEIRIYADDTEYTTTVSDIVENYIENYVYLSPEAYEKATGKAPDYNAVYFNLKSTETADEEAFASRWLSGEDVATISNTTNIVKNSNDTMSSLNVVVIVMLVSAGALAFVVLYNLTNINVSERVREIATIRVLGFYDREVDNYIFRENIVLSLIGMVFGLGLGVVLNGYILNTVETDVVMFPRGIDPTSYLYACLFTMGFTLIVNFVMRPVIRRVDMVESLKSIE</sequence>
<protein>
    <submittedName>
        <fullName evidence="9">Putative ABC transport system permease protein</fullName>
    </submittedName>
</protein>
<keyword evidence="5 7" id="KW-0472">Membrane</keyword>
<evidence type="ECO:0000256" key="4">
    <source>
        <dbReference type="ARBA" id="ARBA00022989"/>
    </source>
</evidence>
<keyword evidence="10" id="KW-1185">Reference proteome</keyword>
<name>A0A1H3H445_EUBBA</name>
<accession>A0A1H3H445</accession>
<dbReference type="Proteomes" id="UP000199652">
    <property type="component" value="Unassembled WGS sequence"/>
</dbReference>
<dbReference type="PANTHER" id="PTHR30287:SF1">
    <property type="entry name" value="INNER MEMBRANE PROTEIN"/>
    <property type="match status" value="1"/>
</dbReference>
<feature type="domain" description="ABC3 transporter permease C-terminal" evidence="8">
    <location>
        <begin position="552"/>
        <end position="662"/>
    </location>
</feature>
<evidence type="ECO:0000313" key="9">
    <source>
        <dbReference type="EMBL" id="SDY10282.1"/>
    </source>
</evidence>
<dbReference type="PANTHER" id="PTHR30287">
    <property type="entry name" value="MEMBRANE COMPONENT OF PREDICTED ABC SUPERFAMILY METABOLITE UPTAKE TRANSPORTER"/>
    <property type="match status" value="1"/>
</dbReference>
<keyword evidence="2" id="KW-1003">Cell membrane</keyword>
<feature type="domain" description="ABC3 transporter permease C-terminal" evidence="8">
    <location>
        <begin position="956"/>
        <end position="1071"/>
    </location>
</feature>
<feature type="transmembrane region" description="Helical" evidence="7">
    <location>
        <begin position="553"/>
        <end position="574"/>
    </location>
</feature>
<evidence type="ECO:0000256" key="2">
    <source>
        <dbReference type="ARBA" id="ARBA00022475"/>
    </source>
</evidence>
<comment type="subcellular location">
    <subcellularLocation>
        <location evidence="1">Cell membrane</location>
        <topology evidence="1">Multi-pass membrane protein</topology>
    </subcellularLocation>
</comment>
<evidence type="ECO:0000313" key="10">
    <source>
        <dbReference type="Proteomes" id="UP000199652"/>
    </source>
</evidence>
<feature type="coiled-coil region" evidence="6">
    <location>
        <begin position="399"/>
        <end position="429"/>
    </location>
</feature>
<dbReference type="STRING" id="1528.SAMN04488579_11649"/>
<evidence type="ECO:0000256" key="5">
    <source>
        <dbReference type="ARBA" id="ARBA00023136"/>
    </source>
</evidence>
<feature type="transmembrane region" description="Helical" evidence="7">
    <location>
        <begin position="595"/>
        <end position="622"/>
    </location>
</feature>
<dbReference type="GO" id="GO:0005886">
    <property type="term" value="C:plasma membrane"/>
    <property type="evidence" value="ECO:0007669"/>
    <property type="project" value="UniProtKB-SubCell"/>
</dbReference>
<feature type="coiled-coil region" evidence="6">
    <location>
        <begin position="490"/>
        <end position="524"/>
    </location>
</feature>
<dbReference type="AlphaFoldDB" id="A0A1H3H445"/>
<dbReference type="Gene3D" id="1.10.287.1490">
    <property type="match status" value="1"/>
</dbReference>
<dbReference type="RefSeq" id="WP_176770896.1">
    <property type="nucleotide sequence ID" value="NZ_FNOU01000016.1"/>
</dbReference>
<keyword evidence="4 7" id="KW-1133">Transmembrane helix</keyword>
<dbReference type="Pfam" id="PF02687">
    <property type="entry name" value="FtsX"/>
    <property type="match status" value="2"/>
</dbReference>
<feature type="transmembrane region" description="Helical" evidence="7">
    <location>
        <begin position="950"/>
        <end position="972"/>
    </location>
</feature>
<evidence type="ECO:0000259" key="8">
    <source>
        <dbReference type="Pfam" id="PF02687"/>
    </source>
</evidence>
<dbReference type="InterPro" id="IPR038766">
    <property type="entry name" value="Membrane_comp_ABC_pdt"/>
</dbReference>
<feature type="transmembrane region" description="Helical" evidence="7">
    <location>
        <begin position="719"/>
        <end position="739"/>
    </location>
</feature>
<organism evidence="9 10">
    <name type="scientific">Eubacterium barkeri</name>
    <name type="common">Clostridium barkeri</name>
    <dbReference type="NCBI Taxonomy" id="1528"/>
    <lineage>
        <taxon>Bacteria</taxon>
        <taxon>Bacillati</taxon>
        <taxon>Bacillota</taxon>
        <taxon>Clostridia</taxon>
        <taxon>Eubacteriales</taxon>
        <taxon>Eubacteriaceae</taxon>
        <taxon>Eubacterium</taxon>
    </lineage>
</organism>
<feature type="transmembrane region" description="Helical" evidence="7">
    <location>
        <begin position="1047"/>
        <end position="1065"/>
    </location>
</feature>
<gene>
    <name evidence="9" type="ORF">SAMN04488579_11649</name>
</gene>
<evidence type="ECO:0000256" key="3">
    <source>
        <dbReference type="ARBA" id="ARBA00022692"/>
    </source>
</evidence>
<dbReference type="EMBL" id="FNOU01000016">
    <property type="protein sequence ID" value="SDY10282.1"/>
    <property type="molecule type" value="Genomic_DNA"/>
</dbReference>
<proteinExistence type="predicted"/>
<feature type="transmembrane region" description="Helical" evidence="7">
    <location>
        <begin position="1005"/>
        <end position="1027"/>
    </location>
</feature>
<keyword evidence="3 7" id="KW-0812">Transmembrane</keyword>
<feature type="coiled-coil region" evidence="6">
    <location>
        <begin position="269"/>
        <end position="307"/>
    </location>
</feature>
<evidence type="ECO:0000256" key="7">
    <source>
        <dbReference type="SAM" id="Phobius"/>
    </source>
</evidence>
<feature type="transmembrane region" description="Helical" evidence="7">
    <location>
        <begin position="642"/>
        <end position="662"/>
    </location>
</feature>
<evidence type="ECO:0000256" key="6">
    <source>
        <dbReference type="SAM" id="Coils"/>
    </source>
</evidence>